<dbReference type="AlphaFoldDB" id="A0A9N9MKV9"/>
<dbReference type="Pfam" id="PF01395">
    <property type="entry name" value="PBP_GOBP"/>
    <property type="match status" value="1"/>
</dbReference>
<dbReference type="InterPro" id="IPR006170">
    <property type="entry name" value="PBP/GOBP"/>
</dbReference>
<dbReference type="InterPro" id="IPR036728">
    <property type="entry name" value="PBP_GOBP_sf"/>
</dbReference>
<feature type="chain" id="PRO_5040483952" evidence="1">
    <location>
        <begin position="19"/>
        <end position="145"/>
    </location>
</feature>
<sequence length="145" mass="16846">MKSLAILALCVLFATALSDEIPNKLRQRLRTASEKCQSIPSKAVNEDDMKAYKLSRGEGRRPENLGPHSLCITKEMGWQNEDGTINRELLMREKMRRGETEEKASEMMNRLMKFQKKSNKRLRLPMRNVRKILIPLSTRKLYRPG</sequence>
<keyword evidence="1" id="KW-0732">Signal</keyword>
<dbReference type="GO" id="GO:0005549">
    <property type="term" value="F:odorant binding"/>
    <property type="evidence" value="ECO:0007669"/>
    <property type="project" value="InterPro"/>
</dbReference>
<evidence type="ECO:0000256" key="1">
    <source>
        <dbReference type="SAM" id="SignalP"/>
    </source>
</evidence>
<accession>A0A9N9MKV9</accession>
<feature type="signal peptide" evidence="1">
    <location>
        <begin position="1"/>
        <end position="18"/>
    </location>
</feature>
<keyword evidence="3" id="KW-1185">Reference proteome</keyword>
<organism evidence="2 3">
    <name type="scientific">Ceutorhynchus assimilis</name>
    <name type="common">cabbage seed weevil</name>
    <dbReference type="NCBI Taxonomy" id="467358"/>
    <lineage>
        <taxon>Eukaryota</taxon>
        <taxon>Metazoa</taxon>
        <taxon>Ecdysozoa</taxon>
        <taxon>Arthropoda</taxon>
        <taxon>Hexapoda</taxon>
        <taxon>Insecta</taxon>
        <taxon>Pterygota</taxon>
        <taxon>Neoptera</taxon>
        <taxon>Endopterygota</taxon>
        <taxon>Coleoptera</taxon>
        <taxon>Polyphaga</taxon>
        <taxon>Cucujiformia</taxon>
        <taxon>Curculionidae</taxon>
        <taxon>Ceutorhynchinae</taxon>
        <taxon>Ceutorhynchus</taxon>
    </lineage>
</organism>
<dbReference type="OrthoDB" id="6783999at2759"/>
<dbReference type="EMBL" id="OU892278">
    <property type="protein sequence ID" value="CAG9764455.1"/>
    <property type="molecule type" value="Genomic_DNA"/>
</dbReference>
<name>A0A9N9MKV9_9CUCU</name>
<reference evidence="2" key="1">
    <citation type="submission" date="2022-01" db="EMBL/GenBank/DDBJ databases">
        <authorList>
            <person name="King R."/>
        </authorList>
    </citation>
    <scope>NUCLEOTIDE SEQUENCE</scope>
</reference>
<proteinExistence type="predicted"/>
<dbReference type="Proteomes" id="UP001152799">
    <property type="component" value="Chromosome 2"/>
</dbReference>
<evidence type="ECO:0000313" key="3">
    <source>
        <dbReference type="Proteomes" id="UP001152799"/>
    </source>
</evidence>
<gene>
    <name evidence="2" type="ORF">CEUTPL_LOCUS5095</name>
</gene>
<dbReference type="Gene3D" id="1.10.238.20">
    <property type="entry name" value="Pheromone/general odorant binding protein domain"/>
    <property type="match status" value="1"/>
</dbReference>
<evidence type="ECO:0000313" key="2">
    <source>
        <dbReference type="EMBL" id="CAG9764455.1"/>
    </source>
</evidence>
<protein>
    <submittedName>
        <fullName evidence="2">Uncharacterized protein</fullName>
    </submittedName>
</protein>